<name>A0A1Q9CA87_SYMMI</name>
<comment type="caution">
    <text evidence="2">The sequence shown here is derived from an EMBL/GenBank/DDBJ whole genome shotgun (WGS) entry which is preliminary data.</text>
</comment>
<evidence type="ECO:0000313" key="2">
    <source>
        <dbReference type="EMBL" id="OLP79737.1"/>
    </source>
</evidence>
<evidence type="ECO:0000313" key="3">
    <source>
        <dbReference type="Proteomes" id="UP000186817"/>
    </source>
</evidence>
<protein>
    <submittedName>
        <fullName evidence="2">Uncharacterized protein</fullName>
    </submittedName>
</protein>
<feature type="compositionally biased region" description="Acidic residues" evidence="1">
    <location>
        <begin position="71"/>
        <end position="81"/>
    </location>
</feature>
<gene>
    <name evidence="2" type="ORF">AK812_SmicGene39928</name>
</gene>
<evidence type="ECO:0000256" key="1">
    <source>
        <dbReference type="SAM" id="MobiDB-lite"/>
    </source>
</evidence>
<dbReference type="AlphaFoldDB" id="A0A1Q9CA87"/>
<dbReference type="Proteomes" id="UP000186817">
    <property type="component" value="Unassembled WGS sequence"/>
</dbReference>
<proteinExistence type="predicted"/>
<accession>A0A1Q9CA87</accession>
<keyword evidence="3" id="KW-1185">Reference proteome</keyword>
<reference evidence="2 3" key="1">
    <citation type="submission" date="2016-02" db="EMBL/GenBank/DDBJ databases">
        <title>Genome analysis of coral dinoflagellate symbionts highlights evolutionary adaptations to a symbiotic lifestyle.</title>
        <authorList>
            <person name="Aranda M."/>
            <person name="Li Y."/>
            <person name="Liew Y.J."/>
            <person name="Baumgarten S."/>
            <person name="Simakov O."/>
            <person name="Wilson M."/>
            <person name="Piel J."/>
            <person name="Ashoor H."/>
            <person name="Bougouffa S."/>
            <person name="Bajic V.B."/>
            <person name="Ryu T."/>
            <person name="Ravasi T."/>
            <person name="Bayer T."/>
            <person name="Micklem G."/>
            <person name="Kim H."/>
            <person name="Bhak J."/>
            <person name="Lajeunesse T.C."/>
            <person name="Voolstra C.R."/>
        </authorList>
    </citation>
    <scope>NUCLEOTIDE SEQUENCE [LARGE SCALE GENOMIC DNA]</scope>
    <source>
        <strain evidence="2 3">CCMP2467</strain>
    </source>
</reference>
<feature type="compositionally biased region" description="Acidic residues" evidence="1">
    <location>
        <begin position="53"/>
        <end position="62"/>
    </location>
</feature>
<feature type="region of interest" description="Disordered" evidence="1">
    <location>
        <begin position="22"/>
        <end position="96"/>
    </location>
</feature>
<sequence>MRMQCKTLWNGVKLALISLEAPKAADRSVSQPGNAEAADGDDAEEKPAHMSDFLEEDDEDDEQHPSHLDGDADDHDDEEELLRDPAPRGRPAQGPEVLQEVRHHSGLLRGDRKNIIDDAEIGLRLHAALDSEAADYLEDVPAKGCPMSGVVDLITCSCAPDFFFDRAWLSGTNPSAPTYPVSITGGLN</sequence>
<dbReference type="EMBL" id="LSRX01001451">
    <property type="protein sequence ID" value="OLP79737.1"/>
    <property type="molecule type" value="Genomic_DNA"/>
</dbReference>
<organism evidence="2 3">
    <name type="scientific">Symbiodinium microadriaticum</name>
    <name type="common">Dinoflagellate</name>
    <name type="synonym">Zooxanthella microadriatica</name>
    <dbReference type="NCBI Taxonomy" id="2951"/>
    <lineage>
        <taxon>Eukaryota</taxon>
        <taxon>Sar</taxon>
        <taxon>Alveolata</taxon>
        <taxon>Dinophyceae</taxon>
        <taxon>Suessiales</taxon>
        <taxon>Symbiodiniaceae</taxon>
        <taxon>Symbiodinium</taxon>
    </lineage>
</organism>